<reference evidence="2 3" key="1">
    <citation type="journal article" date="2018" name="Nat. Genet.">
        <title>The Rosa genome provides new insights in the design of modern roses.</title>
        <authorList>
            <person name="Bendahmane M."/>
        </authorList>
    </citation>
    <scope>NUCLEOTIDE SEQUENCE [LARGE SCALE GENOMIC DNA]</scope>
    <source>
        <strain evidence="3">cv. Old Blush</strain>
    </source>
</reference>
<dbReference type="Gramene" id="PRQ55107">
    <property type="protein sequence ID" value="PRQ55107"/>
    <property type="gene ID" value="RchiOBHm_Chr1g0320981"/>
</dbReference>
<evidence type="ECO:0000313" key="2">
    <source>
        <dbReference type="EMBL" id="PRQ55107.1"/>
    </source>
</evidence>
<protein>
    <submittedName>
        <fullName evidence="2">Putative intron-binding protein aquarius</fullName>
    </submittedName>
</protein>
<dbReference type="EMBL" id="PDCK01000039">
    <property type="protein sequence ID" value="PRQ55107.1"/>
    <property type="molecule type" value="Genomic_DNA"/>
</dbReference>
<evidence type="ECO:0000259" key="1">
    <source>
        <dbReference type="Pfam" id="PF16399"/>
    </source>
</evidence>
<evidence type="ECO:0000313" key="3">
    <source>
        <dbReference type="Proteomes" id="UP000238479"/>
    </source>
</evidence>
<organism evidence="2 3">
    <name type="scientific">Rosa chinensis</name>
    <name type="common">China rose</name>
    <dbReference type="NCBI Taxonomy" id="74649"/>
    <lineage>
        <taxon>Eukaryota</taxon>
        <taxon>Viridiplantae</taxon>
        <taxon>Streptophyta</taxon>
        <taxon>Embryophyta</taxon>
        <taxon>Tracheophyta</taxon>
        <taxon>Spermatophyta</taxon>
        <taxon>Magnoliopsida</taxon>
        <taxon>eudicotyledons</taxon>
        <taxon>Gunneridae</taxon>
        <taxon>Pentapetalae</taxon>
        <taxon>rosids</taxon>
        <taxon>fabids</taxon>
        <taxon>Rosales</taxon>
        <taxon>Rosaceae</taxon>
        <taxon>Rosoideae</taxon>
        <taxon>Rosoideae incertae sedis</taxon>
        <taxon>Rosa</taxon>
    </lineage>
</organism>
<gene>
    <name evidence="2" type="ORF">RchiOBHm_Chr1g0320981</name>
</gene>
<accession>A0A2P6S8T4</accession>
<comment type="caution">
    <text evidence="2">The sequence shown here is derived from an EMBL/GenBank/DDBJ whole genome shotgun (WGS) entry which is preliminary data.</text>
</comment>
<dbReference type="Pfam" id="PF16399">
    <property type="entry name" value="Aquarius_N_1st"/>
    <property type="match status" value="1"/>
</dbReference>
<dbReference type="AlphaFoldDB" id="A0A2P6S8T4"/>
<dbReference type="Proteomes" id="UP000238479">
    <property type="component" value="Chromosome 1"/>
</dbReference>
<sequence>MVLEADVAVVPKCYLSALYIHEKGKLFTQLVDLLQFYEGFEINDNVGKQLTDDEVLQSHYDRVQSFQLLAFTKIPKL</sequence>
<feature type="domain" description="RNA helicase aquarius N-terminal" evidence="1">
    <location>
        <begin position="5"/>
        <end position="77"/>
    </location>
</feature>
<dbReference type="InterPro" id="IPR032174">
    <property type="entry name" value="Aquarius_N"/>
</dbReference>
<proteinExistence type="predicted"/>
<keyword evidence="3" id="KW-1185">Reference proteome</keyword>
<dbReference type="STRING" id="74649.A0A2P6S8T4"/>
<name>A0A2P6S8T4_ROSCH</name>